<feature type="compositionally biased region" description="Basic and acidic residues" evidence="6">
    <location>
        <begin position="397"/>
        <end position="414"/>
    </location>
</feature>
<organism evidence="8 9">
    <name type="scientific">Juglans regia</name>
    <name type="common">English walnut</name>
    <dbReference type="NCBI Taxonomy" id="51240"/>
    <lineage>
        <taxon>Eukaryota</taxon>
        <taxon>Viridiplantae</taxon>
        <taxon>Streptophyta</taxon>
        <taxon>Embryophyta</taxon>
        <taxon>Tracheophyta</taxon>
        <taxon>Spermatophyta</taxon>
        <taxon>Magnoliopsida</taxon>
        <taxon>eudicotyledons</taxon>
        <taxon>Gunneridae</taxon>
        <taxon>Pentapetalae</taxon>
        <taxon>rosids</taxon>
        <taxon>fabids</taxon>
        <taxon>Fagales</taxon>
        <taxon>Juglandaceae</taxon>
        <taxon>Juglans</taxon>
    </lineage>
</organism>
<name>A0A2I4H4V1_JUGRE</name>
<dbReference type="OrthoDB" id="1939285at2759"/>
<feature type="compositionally biased region" description="Basic and acidic residues" evidence="6">
    <location>
        <begin position="27"/>
        <end position="39"/>
    </location>
</feature>
<keyword evidence="3" id="KW-0963">Cytoplasm</keyword>
<feature type="region of interest" description="Disordered" evidence="6">
    <location>
        <begin position="314"/>
        <end position="514"/>
    </location>
</feature>
<sequence>MESKNGVTLVDESCVIERKYVEESAVDMNKESENVHDSEVPSMNGISEPVKKAESFNSAEVMVKASATACTSKNSKSTKEPGTLHGDSPKTNKLAKNKANLKATTPFSRNRKSVLSQSLSFPARGGHFDVTNKSIDVYPVKREDKDAQRHVTSSLINPNSPASTGIPSKAANTTISGASGRRNSSASMPSIRRTVDQPGKSGSSNETSNYRPDEESLSSVNQDLNSIKAALLAKEEDDVRSITSSATPRERRSSSLGFSFRLEERAEKRKEFFSKLEMKIQAREVAITDLQAKSKENQEAEIKRLRKSLTFKATPMPSFYKEPPPRTEIKKIPTTRPISPKLGRQKSSVTVINNSSEGDGSDLSPRPNPSPKLGKNKNSITVNNPSEGSGSCRSPHLNREQSDSNKGLRAESDKNVVASKKPIRKSQPKLQTREIAATRTEKEPAKSETEAPGEDKASRGKNEESQNPSTCLSECKDNIDPESAMDTAKNNNATVLNSPTHEIMPHEVSVGGYR</sequence>
<dbReference type="GO" id="GO:0072657">
    <property type="term" value="P:protein localization to membrane"/>
    <property type="evidence" value="ECO:0000318"/>
    <property type="project" value="GO_Central"/>
</dbReference>
<dbReference type="RefSeq" id="XP_018851164.1">
    <property type="nucleotide sequence ID" value="XM_018995619.2"/>
</dbReference>
<dbReference type="GO" id="GO:0008017">
    <property type="term" value="F:microtubule binding"/>
    <property type="evidence" value="ECO:0007669"/>
    <property type="project" value="InterPro"/>
</dbReference>
<dbReference type="InterPro" id="IPR044833">
    <property type="entry name" value="WDL5/6"/>
</dbReference>
<feature type="compositionally biased region" description="Polar residues" evidence="6">
    <location>
        <begin position="488"/>
        <end position="500"/>
    </location>
</feature>
<feature type="compositionally biased region" description="Polar residues" evidence="6">
    <location>
        <begin position="345"/>
        <end position="358"/>
    </location>
</feature>
<evidence type="ECO:0000313" key="9">
    <source>
        <dbReference type="RefSeq" id="XP_018851164.1"/>
    </source>
</evidence>
<proteinExistence type="inferred from homology"/>
<evidence type="ECO:0000256" key="1">
    <source>
        <dbReference type="ARBA" id="ARBA00004245"/>
    </source>
</evidence>
<gene>
    <name evidence="9 10" type="primary">LOC109013507</name>
</gene>
<keyword evidence="8" id="KW-1185">Reference proteome</keyword>
<keyword evidence="5" id="KW-0206">Cytoskeleton</keyword>
<feature type="compositionally biased region" description="Low complexity" evidence="6">
    <location>
        <begin position="176"/>
        <end position="187"/>
    </location>
</feature>
<comment type="similarity">
    <text evidence="2">Belongs to the TPX2 family.</text>
</comment>
<dbReference type="PANTHER" id="PTHR31358">
    <property type="entry name" value="PROTEIN WVD2-LIKE 4"/>
    <property type="match status" value="1"/>
</dbReference>
<feature type="region of interest" description="Disordered" evidence="6">
    <location>
        <begin position="27"/>
        <end position="49"/>
    </location>
</feature>
<dbReference type="STRING" id="51240.A0A2I4H4V1"/>
<accession>A0A2I4H4V1</accession>
<comment type="subcellular location">
    <subcellularLocation>
        <location evidence="1">Cytoplasm</location>
        <location evidence="1">Cytoskeleton</location>
    </subcellularLocation>
</comment>
<evidence type="ECO:0000313" key="10">
    <source>
        <dbReference type="RefSeq" id="XP_035545624.1"/>
    </source>
</evidence>
<keyword evidence="4" id="KW-0493">Microtubule</keyword>
<evidence type="ECO:0000256" key="3">
    <source>
        <dbReference type="ARBA" id="ARBA00022490"/>
    </source>
</evidence>
<protein>
    <submittedName>
        <fullName evidence="9 10">Protein WVD2-like 4 isoform X1</fullName>
    </submittedName>
</protein>
<dbReference type="Gramene" id="Jr04_20490_p1">
    <property type="protein sequence ID" value="cds.Jr04_20490_p1"/>
    <property type="gene ID" value="Jr04_20490"/>
</dbReference>
<feature type="compositionally biased region" description="Polar residues" evidence="6">
    <location>
        <begin position="150"/>
        <end position="175"/>
    </location>
</feature>
<evidence type="ECO:0000256" key="4">
    <source>
        <dbReference type="ARBA" id="ARBA00022701"/>
    </source>
</evidence>
<feature type="compositionally biased region" description="Low complexity" evidence="6">
    <location>
        <begin position="91"/>
        <end position="105"/>
    </location>
</feature>
<feature type="region of interest" description="Disordered" evidence="6">
    <location>
        <begin position="139"/>
        <end position="220"/>
    </location>
</feature>
<evidence type="ECO:0000256" key="6">
    <source>
        <dbReference type="SAM" id="MobiDB-lite"/>
    </source>
</evidence>
<feature type="region of interest" description="Disordered" evidence="6">
    <location>
        <begin position="68"/>
        <end position="113"/>
    </location>
</feature>
<feature type="domain" description="TPX2 C-terminal" evidence="7">
    <location>
        <begin position="258"/>
        <end position="332"/>
    </location>
</feature>
<dbReference type="InterPro" id="IPR027329">
    <property type="entry name" value="TPX2_C"/>
</dbReference>
<feature type="compositionally biased region" description="Polar residues" evidence="6">
    <location>
        <begin position="200"/>
        <end position="210"/>
    </location>
</feature>
<evidence type="ECO:0000256" key="5">
    <source>
        <dbReference type="ARBA" id="ARBA00023212"/>
    </source>
</evidence>
<dbReference type="RefSeq" id="XP_035545624.1">
    <property type="nucleotide sequence ID" value="XM_035689731.1"/>
</dbReference>
<evidence type="ECO:0000256" key="2">
    <source>
        <dbReference type="ARBA" id="ARBA00005885"/>
    </source>
</evidence>
<dbReference type="KEGG" id="jre:109013507"/>
<feature type="compositionally biased region" description="Polar residues" evidence="6">
    <location>
        <begin position="376"/>
        <end position="392"/>
    </location>
</feature>
<feature type="compositionally biased region" description="Basic and acidic residues" evidence="6">
    <location>
        <begin position="439"/>
        <end position="464"/>
    </location>
</feature>
<evidence type="ECO:0000259" key="7">
    <source>
        <dbReference type="Pfam" id="PF06886"/>
    </source>
</evidence>
<reference evidence="9 10" key="1">
    <citation type="submission" date="2025-04" db="UniProtKB">
        <authorList>
            <consortium name="RefSeq"/>
        </authorList>
    </citation>
    <scope>IDENTIFICATION</scope>
    <source>
        <tissue evidence="9 10">Leaves</tissue>
    </source>
</reference>
<dbReference type="GeneID" id="109013507"/>
<feature type="compositionally biased region" description="Basic and acidic residues" evidence="6">
    <location>
        <begin position="139"/>
        <end position="149"/>
    </location>
</feature>
<dbReference type="AlphaFoldDB" id="A0A2I4H4V1"/>
<dbReference type="Proteomes" id="UP000235220">
    <property type="component" value="Chromosome 4"/>
</dbReference>
<evidence type="ECO:0000313" key="8">
    <source>
        <dbReference type="Proteomes" id="UP000235220"/>
    </source>
</evidence>
<dbReference type="Pfam" id="PF06886">
    <property type="entry name" value="TPX2"/>
    <property type="match status" value="1"/>
</dbReference>
<feature type="region of interest" description="Disordered" evidence="6">
    <location>
        <begin position="235"/>
        <end position="255"/>
    </location>
</feature>
<dbReference type="PANTHER" id="PTHR31358:SF30">
    <property type="entry name" value="PROTEIN WVD2-LIKE 4"/>
    <property type="match status" value="1"/>
</dbReference>
<dbReference type="GO" id="GO:0005874">
    <property type="term" value="C:microtubule"/>
    <property type="evidence" value="ECO:0007669"/>
    <property type="project" value="UniProtKB-KW"/>
</dbReference>